<dbReference type="EMBL" id="JOOZ01000024">
    <property type="protein sequence ID" value="OUL66909.1"/>
    <property type="molecule type" value="Genomic_DNA"/>
</dbReference>
<dbReference type="Pfam" id="PF02321">
    <property type="entry name" value="OEP"/>
    <property type="match status" value="2"/>
</dbReference>
<comment type="similarity">
    <text evidence="1 2">Belongs to the outer membrane factor (OMF) (TC 1.B.17) family.</text>
</comment>
<keyword evidence="2" id="KW-1134">Transmembrane beta strand</keyword>
<sequence>MSEKFFFICRRGMILFAVLFAMVGCAMGPDFVRPKPILPDHWQNADTVARSQPSSALWRGIFNDPVLNSLMRRAETGNLDMVLARERIRAARIQRRAASAESLPSLNGQAAYTHERLATAGVGQVLQPLLGLSPGIQGQEPEGVSYTNYSIGAVASWELDLWGRQRRLQEAAKAEFSAVQADMDAMHLSTQAEIARTYFQWLWVSDRLNQAEKKLERAENILRIDQAVHAHGLLASVDLGSQQALYHEAQGEKEELALKQASLHRALAVLTTGRPDAEIPELAKPANLLDVKIPKIALGIPSDIARNRPDIRAAEARLHAATATIGMAQADFYPQITLTGQISLDALTVAELGWNARNTSFGPTLSLPIFNGGRLSRQLELRRSEQRSAGLFYQNVVLSAWIEIENLLSYEKFFLSRYQSQLSLLKTGQARIDALGKQYQHGDISQRELLQASLLENAGEANLADTYVAFLINAVNLNTALGKNYL</sequence>
<dbReference type="SUPFAM" id="SSF56954">
    <property type="entry name" value="Outer membrane efflux proteins (OEP)"/>
    <property type="match status" value="1"/>
</dbReference>
<dbReference type="PANTHER" id="PTHR30203">
    <property type="entry name" value="OUTER MEMBRANE CATION EFFLUX PROTEIN"/>
    <property type="match status" value="1"/>
</dbReference>
<dbReference type="InterPro" id="IPR003423">
    <property type="entry name" value="OMP_efflux"/>
</dbReference>
<protein>
    <submittedName>
        <fullName evidence="3">Secretion protein</fullName>
    </submittedName>
</protein>
<dbReference type="GO" id="GO:0005886">
    <property type="term" value="C:plasma membrane"/>
    <property type="evidence" value="ECO:0007669"/>
    <property type="project" value="UniProtKB-SubCell"/>
</dbReference>
<comment type="subcellular location">
    <subcellularLocation>
        <location evidence="2">Cell membrane</location>
        <topology evidence="2">Lipid-anchor</topology>
    </subcellularLocation>
</comment>
<evidence type="ECO:0000256" key="2">
    <source>
        <dbReference type="RuleBase" id="RU362097"/>
    </source>
</evidence>
<dbReference type="Proteomes" id="UP000195072">
    <property type="component" value="Unassembled WGS sequence"/>
</dbReference>
<reference evidence="3 4" key="1">
    <citation type="submission" date="2014-06" db="EMBL/GenBank/DDBJ databases">
        <authorList>
            <person name="Ju J."/>
            <person name="Zhang J."/>
        </authorList>
    </citation>
    <scope>NUCLEOTIDE SEQUENCE [LARGE SCALE GENOMIC DNA]</scope>
    <source>
        <strain evidence="3">DmL_050</strain>
    </source>
</reference>
<evidence type="ECO:0000313" key="3">
    <source>
        <dbReference type="EMBL" id="OUL66909.1"/>
    </source>
</evidence>
<evidence type="ECO:0000313" key="4">
    <source>
        <dbReference type="Proteomes" id="UP000195072"/>
    </source>
</evidence>
<dbReference type="GO" id="GO:0015562">
    <property type="term" value="F:efflux transmembrane transporter activity"/>
    <property type="evidence" value="ECO:0007669"/>
    <property type="project" value="InterPro"/>
</dbReference>
<comment type="caution">
    <text evidence="3">The sequence shown here is derived from an EMBL/GenBank/DDBJ whole genome shotgun (WGS) entry which is preliminary data.</text>
</comment>
<evidence type="ECO:0000256" key="1">
    <source>
        <dbReference type="ARBA" id="ARBA00007613"/>
    </source>
</evidence>
<keyword evidence="2" id="KW-0472">Membrane</keyword>
<name>A0A252EKJ0_9PROT</name>
<dbReference type="Gene3D" id="1.20.1600.10">
    <property type="entry name" value="Outer membrane efflux proteins (OEP)"/>
    <property type="match status" value="1"/>
</dbReference>
<dbReference type="PROSITE" id="PS51257">
    <property type="entry name" value="PROKAR_LIPOPROTEIN"/>
    <property type="match status" value="1"/>
</dbReference>
<proteinExistence type="inferred from homology"/>
<dbReference type="NCBIfam" id="TIGR01845">
    <property type="entry name" value="outer_NodT"/>
    <property type="match status" value="1"/>
</dbReference>
<keyword evidence="2" id="KW-0449">Lipoprotein</keyword>
<dbReference type="AlphaFoldDB" id="A0A252EKJ0"/>
<dbReference type="Gene3D" id="2.20.200.10">
    <property type="entry name" value="Outer membrane efflux proteins (OEP)"/>
    <property type="match status" value="1"/>
</dbReference>
<accession>A0A252EKJ0</accession>
<gene>
    <name evidence="3" type="ORF">HK16_06805</name>
</gene>
<organism evidence="3 4">
    <name type="scientific">Acetobacter senegalensis</name>
    <dbReference type="NCBI Taxonomy" id="446692"/>
    <lineage>
        <taxon>Bacteria</taxon>
        <taxon>Pseudomonadati</taxon>
        <taxon>Pseudomonadota</taxon>
        <taxon>Alphaproteobacteria</taxon>
        <taxon>Acetobacterales</taxon>
        <taxon>Acetobacteraceae</taxon>
        <taxon>Acetobacter</taxon>
    </lineage>
</organism>
<keyword evidence="2" id="KW-0812">Transmembrane</keyword>
<keyword evidence="2" id="KW-0564">Palmitate</keyword>
<dbReference type="InterPro" id="IPR010131">
    <property type="entry name" value="MdtP/NodT-like"/>
</dbReference>